<dbReference type="PANTHER" id="PTHR43289">
    <property type="entry name" value="MITOGEN-ACTIVATED PROTEIN KINASE KINASE KINASE 20-RELATED"/>
    <property type="match status" value="1"/>
</dbReference>
<dbReference type="Gene3D" id="1.10.510.10">
    <property type="entry name" value="Transferase(Phosphotransferase) domain 1"/>
    <property type="match status" value="1"/>
</dbReference>
<evidence type="ECO:0000313" key="7">
    <source>
        <dbReference type="EMBL" id="MDT0328052.1"/>
    </source>
</evidence>
<reference evidence="8" key="1">
    <citation type="submission" date="2023-07" db="EMBL/GenBank/DDBJ databases">
        <title>30 novel species of actinomycetes from the DSMZ collection.</title>
        <authorList>
            <person name="Nouioui I."/>
        </authorList>
    </citation>
    <scope>NUCLEOTIDE SEQUENCE [LARGE SCALE GENOMIC DNA]</scope>
    <source>
        <strain evidence="8">DSM 44743</strain>
    </source>
</reference>
<protein>
    <submittedName>
        <fullName evidence="7">WD40 repeat domain-containing serine/threonine protein kinase</fullName>
    </submittedName>
</protein>
<dbReference type="Gene3D" id="3.30.200.20">
    <property type="entry name" value="Phosphorylase Kinase, domain 1"/>
    <property type="match status" value="1"/>
</dbReference>
<dbReference type="PROSITE" id="PS50011">
    <property type="entry name" value="PROTEIN_KINASE_DOM"/>
    <property type="match status" value="1"/>
</dbReference>
<keyword evidence="7" id="KW-0723">Serine/threonine-protein kinase</keyword>
<feature type="region of interest" description="Disordered" evidence="5">
    <location>
        <begin position="357"/>
        <end position="380"/>
    </location>
</feature>
<dbReference type="PANTHER" id="PTHR43289:SF34">
    <property type="entry name" value="SERINE_THREONINE-PROTEIN KINASE YBDM-RELATED"/>
    <property type="match status" value="1"/>
</dbReference>
<evidence type="ECO:0000259" key="6">
    <source>
        <dbReference type="PROSITE" id="PS50011"/>
    </source>
</evidence>
<dbReference type="SUPFAM" id="SSF82171">
    <property type="entry name" value="DPP6 N-terminal domain-like"/>
    <property type="match status" value="1"/>
</dbReference>
<evidence type="ECO:0000313" key="8">
    <source>
        <dbReference type="Proteomes" id="UP001183390"/>
    </source>
</evidence>
<name>A0ABU2M5X8_9ACTN</name>
<evidence type="ECO:0000256" key="2">
    <source>
        <dbReference type="ARBA" id="ARBA00022741"/>
    </source>
</evidence>
<dbReference type="Pfam" id="PF00069">
    <property type="entry name" value="Pkinase"/>
    <property type="match status" value="1"/>
</dbReference>
<dbReference type="Proteomes" id="UP001183390">
    <property type="component" value="Unassembled WGS sequence"/>
</dbReference>
<dbReference type="CDD" id="cd14014">
    <property type="entry name" value="STKc_PknB_like"/>
    <property type="match status" value="1"/>
</dbReference>
<keyword evidence="1" id="KW-0808">Transferase</keyword>
<organism evidence="7 8">
    <name type="scientific">Nocardiopsis lambiniae</name>
    <dbReference type="NCBI Taxonomy" id="3075539"/>
    <lineage>
        <taxon>Bacteria</taxon>
        <taxon>Bacillati</taxon>
        <taxon>Actinomycetota</taxon>
        <taxon>Actinomycetes</taxon>
        <taxon>Streptosporangiales</taxon>
        <taxon>Nocardiopsidaceae</taxon>
        <taxon>Nocardiopsis</taxon>
    </lineage>
</organism>
<feature type="domain" description="Protein kinase" evidence="6">
    <location>
        <begin position="15"/>
        <end position="276"/>
    </location>
</feature>
<gene>
    <name evidence="7" type="ORF">RM479_06460</name>
</gene>
<keyword evidence="3 7" id="KW-0418">Kinase</keyword>
<dbReference type="InterPro" id="IPR015943">
    <property type="entry name" value="WD40/YVTN_repeat-like_dom_sf"/>
</dbReference>
<dbReference type="InterPro" id="IPR011009">
    <property type="entry name" value="Kinase-like_dom_sf"/>
</dbReference>
<dbReference type="Gene3D" id="2.130.10.10">
    <property type="entry name" value="YVTN repeat-like/Quinoprotein amine dehydrogenase"/>
    <property type="match status" value="1"/>
</dbReference>
<keyword evidence="2" id="KW-0547">Nucleotide-binding</keyword>
<keyword evidence="4" id="KW-0067">ATP-binding</keyword>
<comment type="caution">
    <text evidence="7">The sequence shown here is derived from an EMBL/GenBank/DDBJ whole genome shotgun (WGS) entry which is preliminary data.</text>
</comment>
<evidence type="ECO:0000256" key="4">
    <source>
        <dbReference type="ARBA" id="ARBA00022840"/>
    </source>
</evidence>
<sequence>MRPLTPDEPDRLGGFRLIAHLGSGDLGDVYLGVDPEGRPAAVRAVRLEYASDHAFRTGFTREADDTTRARGRFIPPLLGHDLAAERPWLATGFVAGPRLRDMVGHGGPLPGPALRLLARGLAEALEHMHAQGCVHRDLSPTTVLVDATGPKLIGLGIGRALEGSPVGRGRSTRPPAYTAPEYLAGRAVLPEGDLFSLGAVLLFAGTGRVPFGEGRSAEVTARVLREPPDLSGVPEELRDTIAACLDKLPENRPSAARLLEELGGPLPDEPPVPSWLPPRSREPVIRAEEAYRSVAAPTLGPLPPPGFDPFPVAIRATGPRPHGRALLRVCALVSVLLLFAVLGVYSLSGAEKEASGTAASTCSPHNGPSETLPPPEAPEASFSPDTLVELAFSLDGATLAVTTGDGTTLWNWRSSSAVAHVPNEAAPLPPAPAAFSPNGCLIAQASLHGALVTDLSTGRSWTIAAGRTIRSVAFSPDGAELALAIDNDPDRRFLHLYDTETWKPTTALAGSGSLGAVRYTLDGRTVAGGESGGGVATWRAPGGARIGLVRDRNGAGAGAFDVVTGNGGVLVIRGDRVLLMNPTMDREVRAFVPADDHGVPVDVVHSPSSGRVLAARLAPQTDAAFLSIWDFETGEPVRTPWSPPALFPIAISPDGSRLAGVRPETGDIAVYDMGMTLMGILSE</sequence>
<evidence type="ECO:0000256" key="1">
    <source>
        <dbReference type="ARBA" id="ARBA00022679"/>
    </source>
</evidence>
<dbReference type="GO" id="GO:0004674">
    <property type="term" value="F:protein serine/threonine kinase activity"/>
    <property type="evidence" value="ECO:0007669"/>
    <property type="project" value="UniProtKB-KW"/>
</dbReference>
<evidence type="ECO:0000256" key="5">
    <source>
        <dbReference type="SAM" id="MobiDB-lite"/>
    </source>
</evidence>
<dbReference type="InterPro" id="IPR000719">
    <property type="entry name" value="Prot_kinase_dom"/>
</dbReference>
<dbReference type="RefSeq" id="WP_311510796.1">
    <property type="nucleotide sequence ID" value="NZ_JAVREP010000003.1"/>
</dbReference>
<feature type="compositionally biased region" description="Polar residues" evidence="5">
    <location>
        <begin position="357"/>
        <end position="369"/>
    </location>
</feature>
<dbReference type="SUPFAM" id="SSF56112">
    <property type="entry name" value="Protein kinase-like (PK-like)"/>
    <property type="match status" value="1"/>
</dbReference>
<evidence type="ECO:0000256" key="3">
    <source>
        <dbReference type="ARBA" id="ARBA00022777"/>
    </source>
</evidence>
<dbReference type="EMBL" id="JAVREP010000003">
    <property type="protein sequence ID" value="MDT0328052.1"/>
    <property type="molecule type" value="Genomic_DNA"/>
</dbReference>
<proteinExistence type="predicted"/>
<keyword evidence="8" id="KW-1185">Reference proteome</keyword>
<accession>A0ABU2M5X8</accession>